<evidence type="ECO:0000256" key="2">
    <source>
        <dbReference type="SAM" id="Phobius"/>
    </source>
</evidence>
<dbReference type="EMBL" id="VULQ01000004">
    <property type="protein sequence ID" value="MSS77677.1"/>
    <property type="molecule type" value="Genomic_DNA"/>
</dbReference>
<dbReference type="Proteomes" id="UP000441925">
    <property type="component" value="Unassembled WGS sequence"/>
</dbReference>
<proteinExistence type="inferred from homology"/>
<comment type="similarity">
    <text evidence="1">Belongs to the bacterial sugar transferase family.</text>
</comment>
<dbReference type="InterPro" id="IPR003362">
    <property type="entry name" value="Bact_transf"/>
</dbReference>
<dbReference type="PANTHER" id="PTHR30576">
    <property type="entry name" value="COLANIC BIOSYNTHESIS UDP-GLUCOSE LIPID CARRIER TRANSFERASE"/>
    <property type="match status" value="1"/>
</dbReference>
<name>A0A6N7VV20_9FIRM</name>
<accession>A0A6N7VV20</accession>
<dbReference type="AlphaFoldDB" id="A0A6N7VV20"/>
<comment type="caution">
    <text evidence="4">The sequence shown here is derived from an EMBL/GenBank/DDBJ whole genome shotgun (WGS) entry which is preliminary data.</text>
</comment>
<dbReference type="RefSeq" id="WP_412030666.1">
    <property type="nucleotide sequence ID" value="NZ_VULQ01000004.1"/>
</dbReference>
<evidence type="ECO:0000259" key="3">
    <source>
        <dbReference type="Pfam" id="PF02397"/>
    </source>
</evidence>
<sequence length="229" mass="26893">MLRNWKDLPKELQNDEVFPYYKYLKNKQISLFFKRVFDIIMSLFMIIILSPLLIILGILIKIDSKGSPIYKSNRVTQYNRVFKIYKFRTMIEGADKLGSQVTIDNDTRITRIGKTLRKYRLDELPQLFNILKGDMSFVGTRPESVHYVKYYTNEMYATLLMRAGVTSKASIEYKDEAELLNMAENVDNIYINKILPGKMEININTLKNFSLINEFKILFNTIIAVIRKD</sequence>
<evidence type="ECO:0000313" key="5">
    <source>
        <dbReference type="Proteomes" id="UP000441925"/>
    </source>
</evidence>
<evidence type="ECO:0000256" key="1">
    <source>
        <dbReference type="ARBA" id="ARBA00006464"/>
    </source>
</evidence>
<keyword evidence="4" id="KW-0808">Transferase</keyword>
<feature type="domain" description="Bacterial sugar transferase" evidence="3">
    <location>
        <begin position="34"/>
        <end position="226"/>
    </location>
</feature>
<dbReference type="PANTHER" id="PTHR30576:SF0">
    <property type="entry name" value="UNDECAPRENYL-PHOSPHATE N-ACETYLGALACTOSAMINYL 1-PHOSPHATE TRANSFERASE-RELATED"/>
    <property type="match status" value="1"/>
</dbReference>
<keyword evidence="2" id="KW-0812">Transmembrane</keyword>
<protein>
    <submittedName>
        <fullName evidence="4">Sugar transferase</fullName>
    </submittedName>
</protein>
<dbReference type="Pfam" id="PF02397">
    <property type="entry name" value="Bac_transf"/>
    <property type="match status" value="1"/>
</dbReference>
<keyword evidence="5" id="KW-1185">Reference proteome</keyword>
<organism evidence="4 5">
    <name type="scientific">Anaerococcus porci</name>
    <dbReference type="NCBI Taxonomy" id="2652269"/>
    <lineage>
        <taxon>Bacteria</taxon>
        <taxon>Bacillati</taxon>
        <taxon>Bacillota</taxon>
        <taxon>Tissierellia</taxon>
        <taxon>Tissierellales</taxon>
        <taxon>Peptoniphilaceae</taxon>
        <taxon>Anaerococcus</taxon>
    </lineage>
</organism>
<keyword evidence="2" id="KW-1133">Transmembrane helix</keyword>
<feature type="transmembrane region" description="Helical" evidence="2">
    <location>
        <begin position="39"/>
        <end position="60"/>
    </location>
</feature>
<dbReference type="GO" id="GO:0016780">
    <property type="term" value="F:phosphotransferase activity, for other substituted phosphate groups"/>
    <property type="evidence" value="ECO:0007669"/>
    <property type="project" value="TreeGrafter"/>
</dbReference>
<keyword evidence="2" id="KW-0472">Membrane</keyword>
<evidence type="ECO:0000313" key="4">
    <source>
        <dbReference type="EMBL" id="MSS77677.1"/>
    </source>
</evidence>
<gene>
    <name evidence="4" type="ORF">FYJ26_04515</name>
</gene>
<reference evidence="4 5" key="1">
    <citation type="submission" date="2019-08" db="EMBL/GenBank/DDBJ databases">
        <title>In-depth cultivation of the pig gut microbiome towards novel bacterial diversity and tailored functional studies.</title>
        <authorList>
            <person name="Wylensek D."/>
            <person name="Hitch T.C.A."/>
            <person name="Clavel T."/>
        </authorList>
    </citation>
    <scope>NUCLEOTIDE SEQUENCE [LARGE SCALE GENOMIC DNA]</scope>
    <source>
        <strain evidence="4 5">WCA-380-WT-2B</strain>
    </source>
</reference>